<sequence>MKKHIIIAPKNSRRIQFWKSALQKELICISYIDIIHKDFLLSKDISYQIRLESAGEDTETYKEILLLGCKNESEKETIKNTIFNFGQVSSFDLWYKGWNILLQKIKNLENDYSISFINDPLEILAVFNKSETIKHLHNKGISVPTSLHCNSYSDLKEKMLQKQIHQVFLKPKAGSSASGVMAFRYRNEKKLHLYTTITVKDGVLFNSLKLRHYNTESSIDSIWSKIPFDSLQVELWLPKYKHENLNIDFRVVVINGKAEFIVPRGSKHTITNLHLGNEKLQLEKLDLDSETIEKIKSIAEKAMSCYPKLFYAGVDVLLTPKKNVYVLEINAFGDMLLNITNDRNLTTYEHCALLLE</sequence>
<keyword evidence="4" id="KW-1185">Reference proteome</keyword>
<keyword evidence="1" id="KW-0067">ATP-binding</keyword>
<dbReference type="EMBL" id="LT899436">
    <property type="protein sequence ID" value="SNR14411.1"/>
    <property type="molecule type" value="Genomic_DNA"/>
</dbReference>
<gene>
    <name evidence="3" type="ORF">TJEJU_0632</name>
</gene>
<dbReference type="GO" id="GO:0009432">
    <property type="term" value="P:SOS response"/>
    <property type="evidence" value="ECO:0007669"/>
    <property type="project" value="TreeGrafter"/>
</dbReference>
<evidence type="ECO:0000313" key="3">
    <source>
        <dbReference type="EMBL" id="SNR14411.1"/>
    </source>
</evidence>
<dbReference type="Pfam" id="PF14398">
    <property type="entry name" value="ATPgrasp_YheCD"/>
    <property type="match status" value="1"/>
</dbReference>
<dbReference type="InterPro" id="IPR011761">
    <property type="entry name" value="ATP-grasp"/>
</dbReference>
<proteinExistence type="predicted"/>
<dbReference type="GO" id="GO:0018169">
    <property type="term" value="F:ribosomal S6-glutamic acid ligase activity"/>
    <property type="evidence" value="ECO:0007669"/>
    <property type="project" value="TreeGrafter"/>
</dbReference>
<dbReference type="InterPro" id="IPR026838">
    <property type="entry name" value="YheC/D"/>
</dbReference>
<keyword evidence="1" id="KW-0547">Nucleotide-binding</keyword>
<dbReference type="NCBIfam" id="NF038074">
    <property type="entry name" value="fam_STM4014"/>
    <property type="match status" value="1"/>
</dbReference>
<dbReference type="PROSITE" id="PS50975">
    <property type="entry name" value="ATP_GRASP"/>
    <property type="match status" value="1"/>
</dbReference>
<dbReference type="OrthoDB" id="9789963at2"/>
<accession>A0A238U5C4</accession>
<evidence type="ECO:0000313" key="4">
    <source>
        <dbReference type="Proteomes" id="UP000215214"/>
    </source>
</evidence>
<dbReference type="InterPro" id="IPR047778">
    <property type="entry name" value="STM4014-like"/>
</dbReference>
<dbReference type="PANTHER" id="PTHR21621:SF0">
    <property type="entry name" value="BETA-CITRYLGLUTAMATE SYNTHASE B-RELATED"/>
    <property type="match status" value="1"/>
</dbReference>
<dbReference type="PANTHER" id="PTHR21621">
    <property type="entry name" value="RIBOSOMAL PROTEIN S6 MODIFICATION PROTEIN"/>
    <property type="match status" value="1"/>
</dbReference>
<feature type="domain" description="ATP-grasp" evidence="2">
    <location>
        <begin position="133"/>
        <end position="356"/>
    </location>
</feature>
<dbReference type="RefSeq" id="WP_095069346.1">
    <property type="nucleotide sequence ID" value="NZ_LT899436.1"/>
</dbReference>
<dbReference type="KEGG" id="tje:TJEJU_0632"/>
<dbReference type="GO" id="GO:0005737">
    <property type="term" value="C:cytoplasm"/>
    <property type="evidence" value="ECO:0007669"/>
    <property type="project" value="TreeGrafter"/>
</dbReference>
<evidence type="ECO:0000256" key="1">
    <source>
        <dbReference type="PROSITE-ProRule" id="PRU00409"/>
    </source>
</evidence>
<dbReference type="GO" id="GO:0005524">
    <property type="term" value="F:ATP binding"/>
    <property type="evidence" value="ECO:0007669"/>
    <property type="project" value="UniProtKB-UniRule"/>
</dbReference>
<dbReference type="GO" id="GO:0046872">
    <property type="term" value="F:metal ion binding"/>
    <property type="evidence" value="ECO:0007669"/>
    <property type="project" value="InterPro"/>
</dbReference>
<protein>
    <recommendedName>
        <fullName evidence="2">ATP-grasp domain-containing protein</fullName>
    </recommendedName>
</protein>
<dbReference type="Proteomes" id="UP000215214">
    <property type="component" value="Chromosome TJEJU"/>
</dbReference>
<evidence type="ECO:0000259" key="2">
    <source>
        <dbReference type="PROSITE" id="PS50975"/>
    </source>
</evidence>
<dbReference type="SUPFAM" id="SSF56059">
    <property type="entry name" value="Glutathione synthetase ATP-binding domain-like"/>
    <property type="match status" value="1"/>
</dbReference>
<dbReference type="AlphaFoldDB" id="A0A238U5C4"/>
<reference evidence="3 4" key="1">
    <citation type="submission" date="2017-07" db="EMBL/GenBank/DDBJ databases">
        <authorList>
            <person name="Sun Z.S."/>
            <person name="Albrecht U."/>
            <person name="Echele G."/>
            <person name="Lee C.C."/>
        </authorList>
    </citation>
    <scope>NUCLEOTIDE SEQUENCE [LARGE SCALE GENOMIC DNA]</scope>
    <source>
        <strain evidence="4">type strain: KCTC 22618</strain>
    </source>
</reference>
<dbReference type="Gene3D" id="3.30.470.20">
    <property type="entry name" value="ATP-grasp fold, B domain"/>
    <property type="match status" value="1"/>
</dbReference>
<name>A0A238U5C4_9FLAO</name>
<organism evidence="3 4">
    <name type="scientific">Tenacibaculum jejuense</name>
    <dbReference type="NCBI Taxonomy" id="584609"/>
    <lineage>
        <taxon>Bacteria</taxon>
        <taxon>Pseudomonadati</taxon>
        <taxon>Bacteroidota</taxon>
        <taxon>Flavobacteriia</taxon>
        <taxon>Flavobacteriales</taxon>
        <taxon>Flavobacteriaceae</taxon>
        <taxon>Tenacibaculum</taxon>
    </lineage>
</organism>